<dbReference type="SUPFAM" id="SSF52218">
    <property type="entry name" value="Flavoproteins"/>
    <property type="match status" value="1"/>
</dbReference>
<dbReference type="InterPro" id="IPR050712">
    <property type="entry name" value="NAD(P)H-dep_reductase"/>
</dbReference>
<evidence type="ECO:0000256" key="1">
    <source>
        <dbReference type="ARBA" id="ARBA00009428"/>
    </source>
</evidence>
<dbReference type="Gene3D" id="3.40.50.360">
    <property type="match status" value="1"/>
</dbReference>
<dbReference type="OrthoDB" id="9790975at2"/>
<dbReference type="PANTHER" id="PTHR30543">
    <property type="entry name" value="CHROMATE REDUCTASE"/>
    <property type="match status" value="1"/>
</dbReference>
<name>A0A3M8AG52_9BACL</name>
<evidence type="ECO:0000313" key="4">
    <source>
        <dbReference type="Proteomes" id="UP000268829"/>
    </source>
</evidence>
<dbReference type="InterPro" id="IPR005025">
    <property type="entry name" value="FMN_Rdtase-like_dom"/>
</dbReference>
<evidence type="ECO:0000259" key="2">
    <source>
        <dbReference type="Pfam" id="PF03358"/>
    </source>
</evidence>
<accession>A0A3M8AG52</accession>
<dbReference type="EMBL" id="RHHS01000086">
    <property type="protein sequence ID" value="RNB50178.1"/>
    <property type="molecule type" value="Genomic_DNA"/>
</dbReference>
<reference evidence="3 4" key="1">
    <citation type="submission" date="2018-10" db="EMBL/GenBank/DDBJ databases">
        <title>Phylogenomics of Brevibacillus.</title>
        <authorList>
            <person name="Dunlap C."/>
        </authorList>
    </citation>
    <scope>NUCLEOTIDE SEQUENCE [LARGE SCALE GENOMIC DNA]</scope>
    <source>
        <strain evidence="3 4">DSM 100115</strain>
    </source>
</reference>
<gene>
    <name evidence="3" type="ORF">EDM57_22900</name>
</gene>
<comment type="similarity">
    <text evidence="1">Belongs to the azoreductase type 2 family.</text>
</comment>
<protein>
    <submittedName>
        <fullName evidence="3">NAD(P)H-dependent oxidoreductase</fullName>
    </submittedName>
</protein>
<sequence>MHIAMIAGSNRQNATSTSVLRYIETILKARNIPVSFIDLRVVQLPLYSPDSEVVPPEADLLITAVKQADGLILATPEYHGSLSGSLKNALDYLDNSHVAGKPVLPVSSAGGPLGISSLIHLQGIIRNLHGILCPEWVSIGDGQPVFDRDGVPQDMEIIQRIDQAVEQFIGLVRKLGDGSKQPVKELMES</sequence>
<dbReference type="GO" id="GO:0005829">
    <property type="term" value="C:cytosol"/>
    <property type="evidence" value="ECO:0007669"/>
    <property type="project" value="TreeGrafter"/>
</dbReference>
<dbReference type="Pfam" id="PF03358">
    <property type="entry name" value="FMN_red"/>
    <property type="match status" value="1"/>
</dbReference>
<comment type="caution">
    <text evidence="3">The sequence shown here is derived from an EMBL/GenBank/DDBJ whole genome shotgun (WGS) entry which is preliminary data.</text>
</comment>
<organism evidence="3 4">
    <name type="scientific">Brevibacillus gelatini</name>
    <dbReference type="NCBI Taxonomy" id="1655277"/>
    <lineage>
        <taxon>Bacteria</taxon>
        <taxon>Bacillati</taxon>
        <taxon>Bacillota</taxon>
        <taxon>Bacilli</taxon>
        <taxon>Bacillales</taxon>
        <taxon>Paenibacillaceae</taxon>
        <taxon>Brevibacillus</taxon>
    </lineage>
</organism>
<evidence type="ECO:0000313" key="3">
    <source>
        <dbReference type="EMBL" id="RNB50178.1"/>
    </source>
</evidence>
<dbReference type="PANTHER" id="PTHR30543:SF21">
    <property type="entry name" value="NAD(P)H-DEPENDENT FMN REDUCTASE LOT6"/>
    <property type="match status" value="1"/>
</dbReference>
<dbReference type="InterPro" id="IPR029039">
    <property type="entry name" value="Flavoprotein-like_sf"/>
</dbReference>
<dbReference type="GO" id="GO:0016491">
    <property type="term" value="F:oxidoreductase activity"/>
    <property type="evidence" value="ECO:0007669"/>
    <property type="project" value="InterPro"/>
</dbReference>
<keyword evidence="4" id="KW-1185">Reference proteome</keyword>
<feature type="domain" description="NADPH-dependent FMN reductase-like" evidence="2">
    <location>
        <begin position="1"/>
        <end position="141"/>
    </location>
</feature>
<proteinExistence type="inferred from homology"/>
<dbReference type="AlphaFoldDB" id="A0A3M8AG52"/>
<dbReference type="Proteomes" id="UP000268829">
    <property type="component" value="Unassembled WGS sequence"/>
</dbReference>
<dbReference type="GO" id="GO:0010181">
    <property type="term" value="F:FMN binding"/>
    <property type="evidence" value="ECO:0007669"/>
    <property type="project" value="TreeGrafter"/>
</dbReference>